<feature type="non-terminal residue" evidence="2">
    <location>
        <position position="1"/>
    </location>
</feature>
<proteinExistence type="predicted"/>
<dbReference type="PANTHER" id="PTHR10314">
    <property type="entry name" value="CYSTATHIONINE BETA-SYNTHASE"/>
    <property type="match status" value="1"/>
</dbReference>
<dbReference type="InterPro" id="IPR001926">
    <property type="entry name" value="TrpB-like_PALP"/>
</dbReference>
<dbReference type="AlphaFoldDB" id="A0A383CMC2"/>
<protein>
    <recommendedName>
        <fullName evidence="1">Tryptophan synthase beta chain-like PALP domain-containing protein</fullName>
    </recommendedName>
</protein>
<sequence length="178" mass="19026">GNESNTETYFQTLGPEIWKQTEGKITHFVTGGSTCGTITGAGGFLKEKNKEITLVLADPIGSSISGFVMGREVVSELGSYVIEGVGKDSVPKLLDRTIIDSVIGISDQEAIDMCHKLNSEEGLHLGGSSGLNVSAAVRLASKLSPESNPIIVTIGCDSGEKYESKIYNDVWLRENNFL</sequence>
<feature type="domain" description="Tryptophan synthase beta chain-like PALP" evidence="1">
    <location>
        <begin position="2"/>
        <end position="149"/>
    </location>
</feature>
<reference evidence="2" key="1">
    <citation type="submission" date="2018-05" db="EMBL/GenBank/DDBJ databases">
        <authorList>
            <person name="Lanie J.A."/>
            <person name="Ng W.-L."/>
            <person name="Kazmierczak K.M."/>
            <person name="Andrzejewski T.M."/>
            <person name="Davidsen T.M."/>
            <person name="Wayne K.J."/>
            <person name="Tettelin H."/>
            <person name="Glass J.I."/>
            <person name="Rusch D."/>
            <person name="Podicherti R."/>
            <person name="Tsui H.-C.T."/>
            <person name="Winkler M.E."/>
        </authorList>
    </citation>
    <scope>NUCLEOTIDE SEQUENCE</scope>
</reference>
<dbReference type="SUPFAM" id="SSF53686">
    <property type="entry name" value="Tryptophan synthase beta subunit-like PLP-dependent enzymes"/>
    <property type="match status" value="1"/>
</dbReference>
<gene>
    <name evidence="2" type="ORF">METZ01_LOCUS485652</name>
</gene>
<name>A0A383CMC2_9ZZZZ</name>
<accession>A0A383CMC2</accession>
<evidence type="ECO:0000313" key="2">
    <source>
        <dbReference type="EMBL" id="SVE32798.1"/>
    </source>
</evidence>
<evidence type="ECO:0000259" key="1">
    <source>
        <dbReference type="Pfam" id="PF00291"/>
    </source>
</evidence>
<dbReference type="Gene3D" id="3.40.50.1100">
    <property type="match status" value="1"/>
</dbReference>
<organism evidence="2">
    <name type="scientific">marine metagenome</name>
    <dbReference type="NCBI Taxonomy" id="408172"/>
    <lineage>
        <taxon>unclassified sequences</taxon>
        <taxon>metagenomes</taxon>
        <taxon>ecological metagenomes</taxon>
    </lineage>
</organism>
<dbReference type="EMBL" id="UINC01209680">
    <property type="protein sequence ID" value="SVE32798.1"/>
    <property type="molecule type" value="Genomic_DNA"/>
</dbReference>
<dbReference type="InterPro" id="IPR036052">
    <property type="entry name" value="TrpB-like_PALP_sf"/>
</dbReference>
<dbReference type="Pfam" id="PF00291">
    <property type="entry name" value="PALP"/>
    <property type="match status" value="1"/>
</dbReference>
<dbReference type="InterPro" id="IPR050214">
    <property type="entry name" value="Cys_Synth/Cystath_Beta-Synth"/>
</dbReference>